<dbReference type="GO" id="GO:0003677">
    <property type="term" value="F:DNA binding"/>
    <property type="evidence" value="ECO:0007669"/>
    <property type="project" value="UniProtKB-KW"/>
</dbReference>
<dbReference type="Gene3D" id="1.10.1660.10">
    <property type="match status" value="1"/>
</dbReference>
<dbReference type="SUPFAM" id="SSF47413">
    <property type="entry name" value="lambda repressor-like DNA-binding domains"/>
    <property type="match status" value="1"/>
</dbReference>
<sequence length="275" mass="30640">MTLHRITDVARLTGTNASTLRLWEQHGLVTPKRSAVGQRVFDSADIEKIRAIQHMRKVEGLNMSAIRKALAEKHFDIAPESLEREPEAEGPDESGQNEMGSRFRLARRKAGLSLREAGELTGLPVSFISTFERTSQGATVASMQALALCYGTTVTDLSQPSRRKRRREVVRRGEERRIAGFGKNIRILQLAESLSLLDCQKWVLQPGAESSGFYSHEGEEFIHVLSGMFRIAVDDVQHVLGPGDSIAFPSQHPHSWRATGDEPTVLIWVNTPKSF</sequence>
<dbReference type="InterPro" id="IPR010982">
    <property type="entry name" value="Lambda_DNA-bd_dom_sf"/>
</dbReference>
<dbReference type="CDD" id="cd02209">
    <property type="entry name" value="cupin_XRE_C"/>
    <property type="match status" value="1"/>
</dbReference>
<feature type="compositionally biased region" description="Basic and acidic residues" evidence="2">
    <location>
        <begin position="78"/>
        <end position="87"/>
    </location>
</feature>
<keyword evidence="6" id="KW-1185">Reference proteome</keyword>
<evidence type="ECO:0000313" key="5">
    <source>
        <dbReference type="EMBL" id="MCG5071942.1"/>
    </source>
</evidence>
<dbReference type="EMBL" id="JAKLJA010000001">
    <property type="protein sequence ID" value="MCG5071942.1"/>
    <property type="molecule type" value="Genomic_DNA"/>
</dbReference>
<protein>
    <submittedName>
        <fullName evidence="5">Cupin domain-containing protein</fullName>
    </submittedName>
</protein>
<dbReference type="PROSITE" id="PS50943">
    <property type="entry name" value="HTH_CROC1"/>
    <property type="match status" value="1"/>
</dbReference>
<dbReference type="SUPFAM" id="SSF46955">
    <property type="entry name" value="Putative DNA-binding domain"/>
    <property type="match status" value="1"/>
</dbReference>
<dbReference type="Gene3D" id="2.60.120.10">
    <property type="entry name" value="Jelly Rolls"/>
    <property type="match status" value="1"/>
</dbReference>
<dbReference type="InterPro" id="IPR050807">
    <property type="entry name" value="TransReg_Diox_bact_type"/>
</dbReference>
<feature type="domain" description="HTH merR-type" evidence="3">
    <location>
        <begin position="3"/>
        <end position="72"/>
    </location>
</feature>
<keyword evidence="1" id="KW-0238">DNA-binding</keyword>
<dbReference type="CDD" id="cd00592">
    <property type="entry name" value="HTH_MerR-like"/>
    <property type="match status" value="1"/>
</dbReference>
<dbReference type="PANTHER" id="PTHR46797:SF1">
    <property type="entry name" value="METHYLPHOSPHONATE SYNTHASE"/>
    <property type="match status" value="1"/>
</dbReference>
<reference evidence="5" key="1">
    <citation type="submission" date="2022-01" db="EMBL/GenBank/DDBJ databases">
        <title>Genome sequence and assembly of Parabukholderia sp. RG36.</title>
        <authorList>
            <person name="Chhetri G."/>
        </authorList>
    </citation>
    <scope>NUCLEOTIDE SEQUENCE</scope>
    <source>
        <strain evidence="5">RG36</strain>
    </source>
</reference>
<dbReference type="Pfam" id="PF07883">
    <property type="entry name" value="Cupin_2"/>
    <property type="match status" value="1"/>
</dbReference>
<dbReference type="Pfam" id="PF13560">
    <property type="entry name" value="HTH_31"/>
    <property type="match status" value="1"/>
</dbReference>
<dbReference type="Proteomes" id="UP001139308">
    <property type="component" value="Unassembled WGS sequence"/>
</dbReference>
<evidence type="ECO:0000256" key="2">
    <source>
        <dbReference type="SAM" id="MobiDB-lite"/>
    </source>
</evidence>
<dbReference type="SUPFAM" id="SSF51182">
    <property type="entry name" value="RmlC-like cupins"/>
    <property type="match status" value="1"/>
</dbReference>
<dbReference type="InterPro" id="IPR000551">
    <property type="entry name" value="MerR-type_HTH_dom"/>
</dbReference>
<evidence type="ECO:0000259" key="4">
    <source>
        <dbReference type="PROSITE" id="PS50943"/>
    </source>
</evidence>
<feature type="domain" description="HTH cro/C1-type" evidence="4">
    <location>
        <begin position="103"/>
        <end position="157"/>
    </location>
</feature>
<feature type="region of interest" description="Disordered" evidence="2">
    <location>
        <begin position="78"/>
        <end position="101"/>
    </location>
</feature>
<organism evidence="5 6">
    <name type="scientific">Paraburkholderia tagetis</name>
    <dbReference type="NCBI Taxonomy" id="2913261"/>
    <lineage>
        <taxon>Bacteria</taxon>
        <taxon>Pseudomonadati</taxon>
        <taxon>Pseudomonadota</taxon>
        <taxon>Betaproteobacteria</taxon>
        <taxon>Burkholderiales</taxon>
        <taxon>Burkholderiaceae</taxon>
        <taxon>Paraburkholderia</taxon>
    </lineage>
</organism>
<evidence type="ECO:0000313" key="6">
    <source>
        <dbReference type="Proteomes" id="UP001139308"/>
    </source>
</evidence>
<dbReference type="PANTHER" id="PTHR46797">
    <property type="entry name" value="HTH-TYPE TRANSCRIPTIONAL REGULATOR"/>
    <property type="match status" value="1"/>
</dbReference>
<dbReference type="InterPro" id="IPR014710">
    <property type="entry name" value="RmlC-like_jellyroll"/>
</dbReference>
<dbReference type="InterPro" id="IPR001387">
    <property type="entry name" value="Cro/C1-type_HTH"/>
</dbReference>
<dbReference type="Gene3D" id="1.10.260.40">
    <property type="entry name" value="lambda repressor-like DNA-binding domains"/>
    <property type="match status" value="1"/>
</dbReference>
<dbReference type="GO" id="GO:0003700">
    <property type="term" value="F:DNA-binding transcription factor activity"/>
    <property type="evidence" value="ECO:0007669"/>
    <property type="project" value="TreeGrafter"/>
</dbReference>
<dbReference type="AlphaFoldDB" id="A0A9X1RLW0"/>
<dbReference type="Pfam" id="PF13411">
    <property type="entry name" value="MerR_1"/>
    <property type="match status" value="1"/>
</dbReference>
<name>A0A9X1RLW0_9BURK</name>
<comment type="caution">
    <text evidence="5">The sequence shown here is derived from an EMBL/GenBank/DDBJ whole genome shotgun (WGS) entry which is preliminary data.</text>
</comment>
<dbReference type="GO" id="GO:0005829">
    <property type="term" value="C:cytosol"/>
    <property type="evidence" value="ECO:0007669"/>
    <property type="project" value="TreeGrafter"/>
</dbReference>
<evidence type="ECO:0000259" key="3">
    <source>
        <dbReference type="PROSITE" id="PS50937"/>
    </source>
</evidence>
<dbReference type="InterPro" id="IPR013096">
    <property type="entry name" value="Cupin_2"/>
</dbReference>
<dbReference type="PROSITE" id="PS50937">
    <property type="entry name" value="HTH_MERR_2"/>
    <property type="match status" value="1"/>
</dbReference>
<accession>A0A9X1RLW0</accession>
<evidence type="ECO:0000256" key="1">
    <source>
        <dbReference type="ARBA" id="ARBA00023125"/>
    </source>
</evidence>
<dbReference type="InterPro" id="IPR011051">
    <property type="entry name" value="RmlC_Cupin_sf"/>
</dbReference>
<dbReference type="SMART" id="SM00530">
    <property type="entry name" value="HTH_XRE"/>
    <property type="match status" value="1"/>
</dbReference>
<gene>
    <name evidence="5" type="ORF">L5014_00980</name>
</gene>
<dbReference type="RefSeq" id="WP_238461719.1">
    <property type="nucleotide sequence ID" value="NZ_JAKLJA010000001.1"/>
</dbReference>
<proteinExistence type="predicted"/>
<dbReference type="SMART" id="SM00422">
    <property type="entry name" value="HTH_MERR"/>
    <property type="match status" value="1"/>
</dbReference>
<dbReference type="CDD" id="cd00093">
    <property type="entry name" value="HTH_XRE"/>
    <property type="match status" value="1"/>
</dbReference>
<dbReference type="InterPro" id="IPR009061">
    <property type="entry name" value="DNA-bd_dom_put_sf"/>
</dbReference>